<feature type="chain" id="PRO_5046271399" evidence="6">
    <location>
        <begin position="21"/>
        <end position="443"/>
    </location>
</feature>
<dbReference type="PROSITE" id="PS51257">
    <property type="entry name" value="PROKAR_LIPOPROTEIN"/>
    <property type="match status" value="1"/>
</dbReference>
<protein>
    <submittedName>
        <fullName evidence="7">Extracellular solute-binding protein</fullName>
    </submittedName>
</protein>
<keyword evidence="4" id="KW-0564">Palmitate</keyword>
<sequence length="443" mass="50256">MKKRLLIVLACMALLTMTMACGSREQGEKPKKTKDGKTIVTMSMMGTDSFYKAAVKKFEQKNPDIEVQLHIYKQPNEKWEENDHDKYVQKINTELLAGSGADILEVASLPVGKYVNKKLFVNLNEFIDKEELLQKGDLYPNIINSMKINDGLYSMPLTFYMLCFIGDGNVLKKANVQVDDKNWTWQQFEQVAQQLKQHSSDDGGIRYALANYPPEDLLLEIVSSRYAEFVDSRIQKASFDAPRFIELMEQIKSMYDHQVVTSKEAEIGKQLFYSTMLMSSADFVEWPHTLYSNPVLMHRPHTAEQDSGVNFYAPYQLAISAKSQVQEEAWRFLSFLASEEAQSMQERRGFSVLASVNEKKFSDVQSKVNSGAFKLESGKTVKVADGYFAKAKQLLAAANGYSSGDDKLFSIVKEESKSYFSGRKSAQEAAKLIQNRVTTYLNE</sequence>
<evidence type="ECO:0000256" key="2">
    <source>
        <dbReference type="ARBA" id="ARBA00022729"/>
    </source>
</evidence>
<gene>
    <name evidence="7" type="ORF">M5X12_14720</name>
</gene>
<organism evidence="7 8">
    <name type="scientific">Paenibacillus alvei</name>
    <name type="common">Bacillus alvei</name>
    <dbReference type="NCBI Taxonomy" id="44250"/>
    <lineage>
        <taxon>Bacteria</taxon>
        <taxon>Bacillati</taxon>
        <taxon>Bacillota</taxon>
        <taxon>Bacilli</taxon>
        <taxon>Bacillales</taxon>
        <taxon>Paenibacillaceae</taxon>
        <taxon>Paenibacillus</taxon>
    </lineage>
</organism>
<keyword evidence="8" id="KW-1185">Reference proteome</keyword>
<dbReference type="Gene3D" id="3.40.190.10">
    <property type="entry name" value="Periplasmic binding protein-like II"/>
    <property type="match status" value="1"/>
</dbReference>
<dbReference type="PANTHER" id="PTHR43649:SF33">
    <property type="entry name" value="POLYGALACTURONAN_RHAMNOGALACTURONAN-BINDING PROTEIN YTCQ"/>
    <property type="match status" value="1"/>
</dbReference>
<dbReference type="EMBL" id="JAMDNP010000023">
    <property type="protein sequence ID" value="MCY9761827.1"/>
    <property type="molecule type" value="Genomic_DNA"/>
</dbReference>
<dbReference type="InterPro" id="IPR006059">
    <property type="entry name" value="SBP"/>
</dbReference>
<comment type="caution">
    <text evidence="7">The sequence shown here is derived from an EMBL/GenBank/DDBJ whole genome shotgun (WGS) entry which is preliminary data.</text>
</comment>
<keyword evidence="5" id="KW-0449">Lipoprotein</keyword>
<dbReference type="SUPFAM" id="SSF53850">
    <property type="entry name" value="Periplasmic binding protein-like II"/>
    <property type="match status" value="1"/>
</dbReference>
<keyword evidence="1" id="KW-1003">Cell membrane</keyword>
<evidence type="ECO:0000313" key="7">
    <source>
        <dbReference type="EMBL" id="MCY9761827.1"/>
    </source>
</evidence>
<keyword evidence="2 6" id="KW-0732">Signal</keyword>
<proteinExistence type="predicted"/>
<name>A0ABT4GYN1_PAEAL</name>
<accession>A0ABT4GYN1</accession>
<evidence type="ECO:0000256" key="4">
    <source>
        <dbReference type="ARBA" id="ARBA00023139"/>
    </source>
</evidence>
<dbReference type="RefSeq" id="WP_268600321.1">
    <property type="nucleotide sequence ID" value="NZ_JAKOBS010000001.1"/>
</dbReference>
<reference evidence="7 8" key="1">
    <citation type="submission" date="2022-05" db="EMBL/GenBank/DDBJ databases">
        <title>Genome Sequencing of Bee-Associated Microbes.</title>
        <authorList>
            <person name="Dunlap C."/>
        </authorList>
    </citation>
    <scope>NUCLEOTIDE SEQUENCE [LARGE SCALE GENOMIC DNA]</scope>
    <source>
        <strain evidence="7 8">NRRL B-04010</strain>
    </source>
</reference>
<evidence type="ECO:0000256" key="1">
    <source>
        <dbReference type="ARBA" id="ARBA00022475"/>
    </source>
</evidence>
<dbReference type="Proteomes" id="UP001527181">
    <property type="component" value="Unassembled WGS sequence"/>
</dbReference>
<evidence type="ECO:0000256" key="5">
    <source>
        <dbReference type="ARBA" id="ARBA00023288"/>
    </source>
</evidence>
<evidence type="ECO:0000256" key="6">
    <source>
        <dbReference type="SAM" id="SignalP"/>
    </source>
</evidence>
<feature type="signal peptide" evidence="6">
    <location>
        <begin position="1"/>
        <end position="20"/>
    </location>
</feature>
<dbReference type="InterPro" id="IPR050490">
    <property type="entry name" value="Bact_solute-bd_prot1"/>
</dbReference>
<keyword evidence="3" id="KW-0472">Membrane</keyword>
<dbReference type="Pfam" id="PF01547">
    <property type="entry name" value="SBP_bac_1"/>
    <property type="match status" value="1"/>
</dbReference>
<dbReference type="PANTHER" id="PTHR43649">
    <property type="entry name" value="ARABINOSE-BINDING PROTEIN-RELATED"/>
    <property type="match status" value="1"/>
</dbReference>
<evidence type="ECO:0000256" key="3">
    <source>
        <dbReference type="ARBA" id="ARBA00023136"/>
    </source>
</evidence>
<evidence type="ECO:0000313" key="8">
    <source>
        <dbReference type="Proteomes" id="UP001527181"/>
    </source>
</evidence>